<evidence type="ECO:0000259" key="2">
    <source>
        <dbReference type="Pfam" id="PF01507"/>
    </source>
</evidence>
<sequence length="545" mass="61955">MTEPQRTAPQLIEDIKALIIEIQQLYCHDEIPWIIGYSGGKDSTATLQLVWQALQQLPSDRRTKQIHVITTDTRVENPIVAAWVKQSIANMQAAATEQGLPISANLLVPDVKDTFWVNLIGKGYPAPRNGFRWCTERLKIKPSNQFVQNVVRAKGEVIIVLGTRKAESSRRSRSMNDHEMGSIGDRIGDNSLTSLLYSGSLPNSLIYSPIADWSNSEVWLYLMQYPNPWGNSNQDLFTMYRGATADNECPLVIDSNTPSCGDSRFGCWVCTLVNKDKSMEAMILNDDEKEWMQPMLDLRNALDSPEGENDWDKRDFRRMSGNVQLFTHNSDGKQEVKPIPGPYTKKWREHWLRELLKAQTEARKNAPPEMREIELITQAELSEIRRIWREDKHEFDDALPHIYLDVTGEKFQDINNPNNQSLLGADEWEILARLCGDNAMHLELTTKLLSVEKQHYGKMRRVGIYEALEKCFETSSRSPEEAIQNAHRFKNIKDAAEKGDADKVRQLALGQPTKPTESEAVEKANPKANSWASMKFGSPVAEVKS</sequence>
<dbReference type="EMBL" id="VBTY01000076">
    <property type="protein sequence ID" value="MDG3495018.1"/>
    <property type="molecule type" value="Genomic_DNA"/>
</dbReference>
<name>A0A9X4M936_9CYAN</name>
<accession>A0A9X4M936</accession>
<dbReference type="Proteomes" id="UP001152872">
    <property type="component" value="Unassembled WGS sequence"/>
</dbReference>
<dbReference type="InterPro" id="IPR050128">
    <property type="entry name" value="Sulfate_adenylyltrnsfr_sub2"/>
</dbReference>
<keyword evidence="4" id="KW-1185">Reference proteome</keyword>
<evidence type="ECO:0000313" key="3">
    <source>
        <dbReference type="EMBL" id="MDG3495018.1"/>
    </source>
</evidence>
<dbReference type="RefSeq" id="WP_009627124.1">
    <property type="nucleotide sequence ID" value="NZ_VBTY01000076.1"/>
</dbReference>
<protein>
    <submittedName>
        <fullName evidence="3">DNA phosphorothioation system sulfurtransferase DndC</fullName>
    </submittedName>
</protein>
<dbReference type="GO" id="GO:0003824">
    <property type="term" value="F:catalytic activity"/>
    <property type="evidence" value="ECO:0007669"/>
    <property type="project" value="InterPro"/>
</dbReference>
<feature type="domain" description="Phosphoadenosine phosphosulphate reductase" evidence="2">
    <location>
        <begin position="35"/>
        <end position="224"/>
    </location>
</feature>
<reference evidence="3" key="1">
    <citation type="submission" date="2019-05" db="EMBL/GenBank/DDBJ databases">
        <title>Whole genome sequencing of Pseudanabaena catenata USMAC16.</title>
        <authorList>
            <person name="Khan Z."/>
            <person name="Omar W.M."/>
            <person name="Convey P."/>
            <person name="Merican F."/>
            <person name="Najimudin N."/>
        </authorList>
    </citation>
    <scope>NUCLEOTIDE SEQUENCE</scope>
    <source>
        <strain evidence="3">USMAC16</strain>
    </source>
</reference>
<dbReference type="InterPro" id="IPR002500">
    <property type="entry name" value="PAPS_reduct_dom"/>
</dbReference>
<evidence type="ECO:0000313" key="4">
    <source>
        <dbReference type="Proteomes" id="UP001152872"/>
    </source>
</evidence>
<proteinExistence type="predicted"/>
<dbReference type="Gene3D" id="3.40.50.620">
    <property type="entry name" value="HUPs"/>
    <property type="match status" value="1"/>
</dbReference>
<dbReference type="InterPro" id="IPR017598">
    <property type="entry name" value="SulphurTrfase_DndC"/>
</dbReference>
<gene>
    <name evidence="3" type="primary">dndC</name>
    <name evidence="3" type="ORF">FEV09_10660</name>
</gene>
<dbReference type="NCBIfam" id="NF005316">
    <property type="entry name" value="PRK06850.1"/>
    <property type="match status" value="1"/>
</dbReference>
<organism evidence="3 4">
    <name type="scientific">Pseudanabaena catenata USMAC16</name>
    <dbReference type="NCBI Taxonomy" id="1855837"/>
    <lineage>
        <taxon>Bacteria</taxon>
        <taxon>Bacillati</taxon>
        <taxon>Cyanobacteriota</taxon>
        <taxon>Cyanophyceae</taxon>
        <taxon>Pseudanabaenales</taxon>
        <taxon>Pseudanabaenaceae</taxon>
        <taxon>Pseudanabaena</taxon>
    </lineage>
</organism>
<dbReference type="SUPFAM" id="SSF52402">
    <property type="entry name" value="Adenine nucleotide alpha hydrolases-like"/>
    <property type="match status" value="1"/>
</dbReference>
<evidence type="ECO:0000256" key="1">
    <source>
        <dbReference type="SAM" id="MobiDB-lite"/>
    </source>
</evidence>
<dbReference type="AlphaFoldDB" id="A0A9X4M936"/>
<dbReference type="PANTHER" id="PTHR43196">
    <property type="entry name" value="SULFATE ADENYLYLTRANSFERASE SUBUNIT 2"/>
    <property type="match status" value="1"/>
</dbReference>
<comment type="caution">
    <text evidence="3">The sequence shown here is derived from an EMBL/GenBank/DDBJ whole genome shotgun (WGS) entry which is preliminary data.</text>
</comment>
<feature type="compositionally biased region" description="Basic and acidic residues" evidence="1">
    <location>
        <begin position="516"/>
        <end position="525"/>
    </location>
</feature>
<dbReference type="Pfam" id="PF01507">
    <property type="entry name" value="PAPS_reduct"/>
    <property type="match status" value="1"/>
</dbReference>
<feature type="region of interest" description="Disordered" evidence="1">
    <location>
        <begin position="509"/>
        <end position="532"/>
    </location>
</feature>
<dbReference type="NCBIfam" id="TIGR03183">
    <property type="entry name" value="DNA_S_dndC"/>
    <property type="match status" value="1"/>
</dbReference>
<dbReference type="InterPro" id="IPR014729">
    <property type="entry name" value="Rossmann-like_a/b/a_fold"/>
</dbReference>
<dbReference type="PANTHER" id="PTHR43196:SF2">
    <property type="entry name" value="PHOSPHOADENOSINE PHOSPHOSULFATE REDUCTASE"/>
    <property type="match status" value="1"/>
</dbReference>